<proteinExistence type="predicted"/>
<organism evidence="2 3">
    <name type="scientific">Elysia marginata</name>
    <dbReference type="NCBI Taxonomy" id="1093978"/>
    <lineage>
        <taxon>Eukaryota</taxon>
        <taxon>Metazoa</taxon>
        <taxon>Spiralia</taxon>
        <taxon>Lophotrochozoa</taxon>
        <taxon>Mollusca</taxon>
        <taxon>Gastropoda</taxon>
        <taxon>Heterobranchia</taxon>
        <taxon>Euthyneura</taxon>
        <taxon>Panpulmonata</taxon>
        <taxon>Sacoglossa</taxon>
        <taxon>Placobranchoidea</taxon>
        <taxon>Plakobranchidae</taxon>
        <taxon>Elysia</taxon>
    </lineage>
</organism>
<keyword evidence="1" id="KW-1133">Transmembrane helix</keyword>
<protein>
    <submittedName>
        <fullName evidence="2">Uncharacterized protein</fullName>
    </submittedName>
</protein>
<dbReference type="EMBL" id="BMAT01002989">
    <property type="protein sequence ID" value="GFS18265.1"/>
    <property type="molecule type" value="Genomic_DNA"/>
</dbReference>
<sequence>MFILCIDYIIQVCVSIYPQSAKDLEPLITLMLKTRRKAKKAMETRETEELKKLQLHLARVQARLTEQVALAAQNASDTAAVETDFQREYHRDELYNVELYATRDLQRFFGTALGFFFLFMMVVMTLLLMLFTTFRASNMNQIHAKEWFLACGKAGLIYTLALQPAKCLFYSLIRVYRI</sequence>
<gene>
    <name evidence="2" type="ORF">ElyMa_001517100</name>
</gene>
<name>A0AAV4J7I8_9GAST</name>
<keyword evidence="1" id="KW-0812">Transmembrane</keyword>
<feature type="transmembrane region" description="Helical" evidence="1">
    <location>
        <begin position="154"/>
        <end position="173"/>
    </location>
</feature>
<evidence type="ECO:0000313" key="3">
    <source>
        <dbReference type="Proteomes" id="UP000762676"/>
    </source>
</evidence>
<dbReference type="AlphaFoldDB" id="A0AAV4J7I8"/>
<keyword evidence="1" id="KW-0472">Membrane</keyword>
<accession>A0AAV4J7I8</accession>
<keyword evidence="3" id="KW-1185">Reference proteome</keyword>
<evidence type="ECO:0000313" key="2">
    <source>
        <dbReference type="EMBL" id="GFS18265.1"/>
    </source>
</evidence>
<comment type="caution">
    <text evidence="2">The sequence shown here is derived from an EMBL/GenBank/DDBJ whole genome shotgun (WGS) entry which is preliminary data.</text>
</comment>
<evidence type="ECO:0000256" key="1">
    <source>
        <dbReference type="SAM" id="Phobius"/>
    </source>
</evidence>
<reference evidence="2 3" key="1">
    <citation type="journal article" date="2021" name="Elife">
        <title>Chloroplast acquisition without the gene transfer in kleptoplastic sea slugs, Plakobranchus ocellatus.</title>
        <authorList>
            <person name="Maeda T."/>
            <person name="Takahashi S."/>
            <person name="Yoshida T."/>
            <person name="Shimamura S."/>
            <person name="Takaki Y."/>
            <person name="Nagai Y."/>
            <person name="Toyoda A."/>
            <person name="Suzuki Y."/>
            <person name="Arimoto A."/>
            <person name="Ishii H."/>
            <person name="Satoh N."/>
            <person name="Nishiyama T."/>
            <person name="Hasebe M."/>
            <person name="Maruyama T."/>
            <person name="Minagawa J."/>
            <person name="Obokata J."/>
            <person name="Shigenobu S."/>
        </authorList>
    </citation>
    <scope>NUCLEOTIDE SEQUENCE [LARGE SCALE GENOMIC DNA]</scope>
</reference>
<feature type="transmembrane region" description="Helical" evidence="1">
    <location>
        <begin position="108"/>
        <end position="134"/>
    </location>
</feature>
<dbReference type="Proteomes" id="UP000762676">
    <property type="component" value="Unassembled WGS sequence"/>
</dbReference>